<dbReference type="Gene3D" id="3.40.50.300">
    <property type="entry name" value="P-loop containing nucleotide triphosphate hydrolases"/>
    <property type="match status" value="1"/>
</dbReference>
<dbReference type="PANTHER" id="PTHR11089:SF30">
    <property type="entry name" value="GUANINE NUCLEOTIDE-BINDING PROTEIN-LIKE 3 HOMOLOG"/>
    <property type="match status" value="1"/>
</dbReference>
<feature type="compositionally biased region" description="Basic and acidic residues" evidence="5">
    <location>
        <begin position="669"/>
        <end position="680"/>
    </location>
</feature>
<dbReference type="InterPro" id="IPR014813">
    <property type="entry name" value="Gnl3_N_dom"/>
</dbReference>
<evidence type="ECO:0000259" key="6">
    <source>
        <dbReference type="Pfam" id="PF01926"/>
    </source>
</evidence>
<feature type="region of interest" description="Disordered" evidence="5">
    <location>
        <begin position="146"/>
        <end position="167"/>
    </location>
</feature>
<feature type="compositionally biased region" description="Acidic residues" evidence="5">
    <location>
        <begin position="155"/>
        <end position="167"/>
    </location>
</feature>
<proteinExistence type="predicted"/>
<feature type="compositionally biased region" description="Basic residues" evidence="5">
    <location>
        <begin position="20"/>
        <end position="36"/>
    </location>
</feature>
<evidence type="ECO:0000313" key="9">
    <source>
        <dbReference type="Proteomes" id="UP000027222"/>
    </source>
</evidence>
<accession>A0A067SU28</accession>
<feature type="region of interest" description="Disordered" evidence="5">
    <location>
        <begin position="546"/>
        <end position="740"/>
    </location>
</feature>
<dbReference type="GO" id="GO:0005525">
    <property type="term" value="F:GTP binding"/>
    <property type="evidence" value="ECO:0007669"/>
    <property type="project" value="UniProtKB-KW"/>
</dbReference>
<dbReference type="Gene3D" id="1.10.1580.10">
    <property type="match status" value="1"/>
</dbReference>
<feature type="region of interest" description="Disordered" evidence="5">
    <location>
        <begin position="472"/>
        <end position="495"/>
    </location>
</feature>
<feature type="domain" description="G" evidence="6">
    <location>
        <begin position="303"/>
        <end position="384"/>
    </location>
</feature>
<dbReference type="SUPFAM" id="SSF52540">
    <property type="entry name" value="P-loop containing nucleoside triphosphate hydrolases"/>
    <property type="match status" value="1"/>
</dbReference>
<organism evidence="8 9">
    <name type="scientific">Galerina marginata (strain CBS 339.88)</name>
    <dbReference type="NCBI Taxonomy" id="685588"/>
    <lineage>
        <taxon>Eukaryota</taxon>
        <taxon>Fungi</taxon>
        <taxon>Dikarya</taxon>
        <taxon>Basidiomycota</taxon>
        <taxon>Agaricomycotina</taxon>
        <taxon>Agaricomycetes</taxon>
        <taxon>Agaricomycetidae</taxon>
        <taxon>Agaricales</taxon>
        <taxon>Agaricineae</taxon>
        <taxon>Strophariaceae</taxon>
        <taxon>Galerina</taxon>
    </lineage>
</organism>
<comment type="subcellular location">
    <subcellularLocation>
        <location evidence="1">Nucleus</location>
    </subcellularLocation>
</comment>
<sequence length="740" mass="81039">MPRIRKETSNRKKTNDRAKLSKKVREGRKKNAKAAKKNVQWKSKTPKDPGIPNEFPYKDQILAEVAEQRRLAAEDKERKKQEKQRALAKTRAIARGEPFEDSEEENDREAEGAEDEDEMAVSKGKGLNVGAESIASLSAKLVNAQLKPRPRPAAEVEEEDEEDEEEVPVLINRDLPNLKTVLDKADVVLEVLDARDPLAFRSQHIEELVSGMGKKLLFVVNKIDTCPREAVASWTQHLISQHPTVLFRSATCFLPAPSTPEPQIKKGKGKSKVPVDDALGADSLLACFAHLAREKKGDEPLAVAVIGVTNVGKSSLINSLLKRAALPIYTLASSSRGPTTTELPQEVTLDVEDQKITLIDTPGLSFTSNEDIDSSLLEERRARDILLRSKGRIDRLKDPNPPIVHIVSRANAEDLMLLYSLPAFAKGDPTAFLSGVARANQLVKKKGEPDLTGAARIVLRDWSIGKLSHYATPPTTSTSTPTVIPGTAESSSKSQLADAESFITQLYTKHEAILAGLPTRKEKRKQGGLVKLSSGVVDDRKTALEEDWAGLEDSEDEESDVDEPTGLDVEGMDVDEAEEDEEEENEEESDEGQESDKEDEEEMTPPPISKKHKRKRAVEMSAPERPSKKVAFTPPSSKRSQLDSKRAGKHSPIRTAQQKPLKSAQVPSKKLDSKPQDKPVPKPKISPSKVSAGSAAVKTASDTKGKVANVSTKKTKGPLAPIVQKNGSNGPEAYDFGKFF</sequence>
<evidence type="ECO:0000256" key="5">
    <source>
        <dbReference type="SAM" id="MobiDB-lite"/>
    </source>
</evidence>
<dbReference type="EMBL" id="KL142383">
    <property type="protein sequence ID" value="KDR74391.1"/>
    <property type="molecule type" value="Genomic_DNA"/>
</dbReference>
<feature type="region of interest" description="Disordered" evidence="5">
    <location>
        <begin position="71"/>
        <end position="122"/>
    </location>
</feature>
<keyword evidence="3" id="KW-0342">GTP-binding</keyword>
<feature type="domain" description="Guanine nucleotide-binding protein-like 3 N-terminal" evidence="7">
    <location>
        <begin position="15"/>
        <end position="88"/>
    </location>
</feature>
<dbReference type="InterPro" id="IPR023179">
    <property type="entry name" value="GTP-bd_ortho_bundle_sf"/>
</dbReference>
<dbReference type="Proteomes" id="UP000027222">
    <property type="component" value="Unassembled WGS sequence"/>
</dbReference>
<evidence type="ECO:0008006" key="10">
    <source>
        <dbReference type="Google" id="ProtNLM"/>
    </source>
</evidence>
<name>A0A067SU28_GALM3</name>
<feature type="compositionally biased region" description="Acidic residues" evidence="5">
    <location>
        <begin position="99"/>
        <end position="119"/>
    </location>
</feature>
<dbReference type="HOGENOM" id="CLU_011106_5_1_1"/>
<protein>
    <recommendedName>
        <fullName evidence="10">CP-type G domain-containing protein</fullName>
    </recommendedName>
</protein>
<keyword evidence="2" id="KW-0547">Nucleotide-binding</keyword>
<dbReference type="GO" id="GO:0005730">
    <property type="term" value="C:nucleolus"/>
    <property type="evidence" value="ECO:0007669"/>
    <property type="project" value="TreeGrafter"/>
</dbReference>
<dbReference type="AlphaFoldDB" id="A0A067SU28"/>
<keyword evidence="4" id="KW-0539">Nucleus</keyword>
<dbReference type="Pfam" id="PF08701">
    <property type="entry name" value="GN3L_Grn1"/>
    <property type="match status" value="1"/>
</dbReference>
<feature type="compositionally biased region" description="Basic and acidic residues" evidence="5">
    <location>
        <begin position="71"/>
        <end position="85"/>
    </location>
</feature>
<feature type="compositionally biased region" description="Acidic residues" evidence="5">
    <location>
        <begin position="546"/>
        <end position="603"/>
    </location>
</feature>
<reference evidence="9" key="1">
    <citation type="journal article" date="2014" name="Proc. Natl. Acad. Sci. U.S.A.">
        <title>Extensive sampling of basidiomycete genomes demonstrates inadequacy of the white-rot/brown-rot paradigm for wood decay fungi.</title>
        <authorList>
            <person name="Riley R."/>
            <person name="Salamov A.A."/>
            <person name="Brown D.W."/>
            <person name="Nagy L.G."/>
            <person name="Floudas D."/>
            <person name="Held B.W."/>
            <person name="Levasseur A."/>
            <person name="Lombard V."/>
            <person name="Morin E."/>
            <person name="Otillar R."/>
            <person name="Lindquist E.A."/>
            <person name="Sun H."/>
            <person name="LaButti K.M."/>
            <person name="Schmutz J."/>
            <person name="Jabbour D."/>
            <person name="Luo H."/>
            <person name="Baker S.E."/>
            <person name="Pisabarro A.G."/>
            <person name="Walton J.D."/>
            <person name="Blanchette R.A."/>
            <person name="Henrissat B."/>
            <person name="Martin F."/>
            <person name="Cullen D."/>
            <person name="Hibbett D.S."/>
            <person name="Grigoriev I.V."/>
        </authorList>
    </citation>
    <scope>NUCLEOTIDE SEQUENCE [LARGE SCALE GENOMIC DNA]</scope>
    <source>
        <strain evidence="9">CBS 339.88</strain>
    </source>
</reference>
<evidence type="ECO:0000256" key="3">
    <source>
        <dbReference type="ARBA" id="ARBA00023134"/>
    </source>
</evidence>
<feature type="region of interest" description="Disordered" evidence="5">
    <location>
        <begin position="1"/>
        <end position="56"/>
    </location>
</feature>
<dbReference type="STRING" id="685588.A0A067SU28"/>
<evidence type="ECO:0000256" key="2">
    <source>
        <dbReference type="ARBA" id="ARBA00022741"/>
    </source>
</evidence>
<feature type="compositionally biased region" description="Basic and acidic residues" evidence="5">
    <location>
        <begin position="1"/>
        <end position="19"/>
    </location>
</feature>
<dbReference type="Pfam" id="PF01926">
    <property type="entry name" value="MMR_HSR1"/>
    <property type="match status" value="1"/>
</dbReference>
<dbReference type="OrthoDB" id="10266128at2759"/>
<evidence type="ECO:0000259" key="7">
    <source>
        <dbReference type="Pfam" id="PF08701"/>
    </source>
</evidence>
<dbReference type="InterPro" id="IPR006073">
    <property type="entry name" value="GTP-bd"/>
</dbReference>
<dbReference type="InterPro" id="IPR027417">
    <property type="entry name" value="P-loop_NTPase"/>
</dbReference>
<dbReference type="PANTHER" id="PTHR11089">
    <property type="entry name" value="GTP-BINDING PROTEIN-RELATED"/>
    <property type="match status" value="1"/>
</dbReference>
<evidence type="ECO:0000256" key="4">
    <source>
        <dbReference type="ARBA" id="ARBA00023242"/>
    </source>
</evidence>
<evidence type="ECO:0000256" key="1">
    <source>
        <dbReference type="ARBA" id="ARBA00004123"/>
    </source>
</evidence>
<feature type="compositionally biased region" description="Low complexity" evidence="5">
    <location>
        <begin position="472"/>
        <end position="482"/>
    </location>
</feature>
<evidence type="ECO:0000313" key="8">
    <source>
        <dbReference type="EMBL" id="KDR74391.1"/>
    </source>
</evidence>
<dbReference type="InterPro" id="IPR050755">
    <property type="entry name" value="TRAFAC_YlqF/YawG_RiboMat"/>
</dbReference>
<gene>
    <name evidence="8" type="ORF">GALMADRAFT_250307</name>
</gene>
<keyword evidence="9" id="KW-1185">Reference proteome</keyword>